<evidence type="ECO:0000313" key="8">
    <source>
        <dbReference type="Proteomes" id="UP001396898"/>
    </source>
</evidence>
<dbReference type="Pfam" id="PF00067">
    <property type="entry name" value="p450"/>
    <property type="match status" value="1"/>
</dbReference>
<dbReference type="InterPro" id="IPR036396">
    <property type="entry name" value="Cyt_P450_sf"/>
</dbReference>
<evidence type="ECO:0000256" key="1">
    <source>
        <dbReference type="ARBA" id="ARBA00001971"/>
    </source>
</evidence>
<evidence type="ECO:0000256" key="4">
    <source>
        <dbReference type="ARBA" id="ARBA00023004"/>
    </source>
</evidence>
<evidence type="ECO:0000256" key="5">
    <source>
        <dbReference type="RuleBase" id="RU000461"/>
    </source>
</evidence>
<dbReference type="PANTHER" id="PTHR24305:SF108">
    <property type="entry name" value="P450, PUTATIVE (EUROFUNG)-RELATED"/>
    <property type="match status" value="1"/>
</dbReference>
<proteinExistence type="inferred from homology"/>
<sequence length="520" mass="58652">MTTAQVLQTGWVPLSDVPWRISLFDRDIFWTALAVAVSAVVATAALVVWRIYVSPASNIPGPAMAGATLWYEFYHWFVKDDWYEHLQALHDRYGPVVRIGPNEVHFVDHEFCLRLHNRADLLKCPTYYRPIRDLLGGITDPHRYRQRKALMKPLFRGETLSSYASGPMNSLVEALQARLLSEASRGRPTNLTHIMWAFSADIMTSYVSGEALGLGKLEGQALVVAHEASRPYGIVHLAAIAHSVPFLMETVDVFPALRRMTVIGWADKLASTYLTNCGEGESKEKSQASRDSVGIQLANRLKDKYLAHEEMTDIILAGAEGLLSNLIFLIHHMEQHPRIMELLRTELDHFSRNSCHGRQVWKDSGLLQLEYLDAVVRETTRLSAPWWHRLPRQSPTPVTYKGHVIPAKVEKVSMSFTLRMLERDPTIFPNAESFIPERWLPSNPDAKRLKATSATFGVGNRICLGYELSQQVLKKALACIIQELDFTICGGPGYLSTYPTRNKAVNLVAQLRPRLVSTRE</sequence>
<keyword evidence="2 5" id="KW-0349">Heme</keyword>
<evidence type="ECO:0000256" key="2">
    <source>
        <dbReference type="ARBA" id="ARBA00022617"/>
    </source>
</evidence>
<dbReference type="SUPFAM" id="SSF48264">
    <property type="entry name" value="Cytochrome P450"/>
    <property type="match status" value="1"/>
</dbReference>
<dbReference type="InterPro" id="IPR017972">
    <property type="entry name" value="Cyt_P450_CS"/>
</dbReference>
<keyword evidence="6" id="KW-0472">Membrane</keyword>
<keyword evidence="6" id="KW-0812">Transmembrane</keyword>
<comment type="cofactor">
    <cofactor evidence="1">
        <name>heme</name>
        <dbReference type="ChEBI" id="CHEBI:30413"/>
    </cofactor>
</comment>
<dbReference type="EMBL" id="JAQQWI010000018">
    <property type="protein sequence ID" value="KAK8000869.1"/>
    <property type="molecule type" value="Genomic_DNA"/>
</dbReference>
<keyword evidence="5" id="KW-0560">Oxidoreductase</keyword>
<comment type="similarity">
    <text evidence="5">Belongs to the cytochrome P450 family.</text>
</comment>
<dbReference type="PRINTS" id="PR00385">
    <property type="entry name" value="P450"/>
</dbReference>
<keyword evidence="3 5" id="KW-0479">Metal-binding</keyword>
<dbReference type="Proteomes" id="UP001396898">
    <property type="component" value="Unassembled WGS sequence"/>
</dbReference>
<dbReference type="PROSITE" id="PS00086">
    <property type="entry name" value="CYTOCHROME_P450"/>
    <property type="match status" value="1"/>
</dbReference>
<evidence type="ECO:0008006" key="9">
    <source>
        <dbReference type="Google" id="ProtNLM"/>
    </source>
</evidence>
<gene>
    <name evidence="7" type="ORF">PG991_013091</name>
</gene>
<dbReference type="PANTHER" id="PTHR24305">
    <property type="entry name" value="CYTOCHROME P450"/>
    <property type="match status" value="1"/>
</dbReference>
<name>A0ABR1R6V8_9PEZI</name>
<feature type="transmembrane region" description="Helical" evidence="6">
    <location>
        <begin position="28"/>
        <end position="52"/>
    </location>
</feature>
<evidence type="ECO:0000256" key="6">
    <source>
        <dbReference type="SAM" id="Phobius"/>
    </source>
</evidence>
<dbReference type="InterPro" id="IPR002401">
    <property type="entry name" value="Cyt_P450_E_grp-I"/>
</dbReference>
<keyword evidence="5" id="KW-0503">Monooxygenase</keyword>
<evidence type="ECO:0000313" key="7">
    <source>
        <dbReference type="EMBL" id="KAK8000869.1"/>
    </source>
</evidence>
<keyword evidence="6" id="KW-1133">Transmembrane helix</keyword>
<accession>A0ABR1R6V8</accession>
<comment type="caution">
    <text evidence="7">The sequence shown here is derived from an EMBL/GenBank/DDBJ whole genome shotgun (WGS) entry which is preliminary data.</text>
</comment>
<organism evidence="7 8">
    <name type="scientific">Apiospora marii</name>
    <dbReference type="NCBI Taxonomy" id="335849"/>
    <lineage>
        <taxon>Eukaryota</taxon>
        <taxon>Fungi</taxon>
        <taxon>Dikarya</taxon>
        <taxon>Ascomycota</taxon>
        <taxon>Pezizomycotina</taxon>
        <taxon>Sordariomycetes</taxon>
        <taxon>Xylariomycetidae</taxon>
        <taxon>Amphisphaeriales</taxon>
        <taxon>Apiosporaceae</taxon>
        <taxon>Apiospora</taxon>
    </lineage>
</organism>
<dbReference type="InterPro" id="IPR050121">
    <property type="entry name" value="Cytochrome_P450_monoxygenase"/>
</dbReference>
<protein>
    <recommendedName>
        <fullName evidence="9">Cytochrome P450</fullName>
    </recommendedName>
</protein>
<dbReference type="Gene3D" id="1.10.630.10">
    <property type="entry name" value="Cytochrome P450"/>
    <property type="match status" value="1"/>
</dbReference>
<dbReference type="InterPro" id="IPR001128">
    <property type="entry name" value="Cyt_P450"/>
</dbReference>
<reference evidence="7 8" key="1">
    <citation type="submission" date="2023-01" db="EMBL/GenBank/DDBJ databases">
        <title>Analysis of 21 Apiospora genomes using comparative genomics revels a genus with tremendous synthesis potential of carbohydrate active enzymes and secondary metabolites.</title>
        <authorList>
            <person name="Sorensen T."/>
        </authorList>
    </citation>
    <scope>NUCLEOTIDE SEQUENCE [LARGE SCALE GENOMIC DNA]</scope>
    <source>
        <strain evidence="7 8">CBS 20057</strain>
    </source>
</reference>
<dbReference type="PRINTS" id="PR00463">
    <property type="entry name" value="EP450I"/>
</dbReference>
<keyword evidence="8" id="KW-1185">Reference proteome</keyword>
<evidence type="ECO:0000256" key="3">
    <source>
        <dbReference type="ARBA" id="ARBA00022723"/>
    </source>
</evidence>
<keyword evidence="4 5" id="KW-0408">Iron</keyword>